<feature type="domain" description="Alpha-D-phosphohexomutase alpha/beta/alpha" evidence="18">
    <location>
        <begin position="17"/>
        <end position="164"/>
    </location>
</feature>
<dbReference type="FunFam" id="3.40.120.10:FF:000004">
    <property type="entry name" value="Phosphoglucomutase 5"/>
    <property type="match status" value="1"/>
</dbReference>
<feature type="domain" description="Alpha-D-phosphohexomutase alpha/beta/alpha" evidence="19">
    <location>
        <begin position="199"/>
        <end position="308"/>
    </location>
</feature>
<dbReference type="PROSITE" id="PS00710">
    <property type="entry name" value="PGM_PMM"/>
    <property type="match status" value="1"/>
</dbReference>
<evidence type="ECO:0000313" key="22">
    <source>
        <dbReference type="Proteomes" id="UP000006882"/>
    </source>
</evidence>
<dbReference type="NCBIfam" id="NF005737">
    <property type="entry name" value="PRK07564.1-1"/>
    <property type="match status" value="1"/>
</dbReference>
<evidence type="ECO:0000256" key="12">
    <source>
        <dbReference type="ARBA" id="ARBA00041398"/>
    </source>
</evidence>
<keyword evidence="6" id="KW-0313">Glucose metabolism</keyword>
<evidence type="ECO:0000256" key="17">
    <source>
        <dbReference type="SAM" id="MobiDB-lite"/>
    </source>
</evidence>
<dbReference type="Proteomes" id="UP000006882">
    <property type="component" value="Chromosome G1"/>
</dbReference>
<accession>A0A251R738</accession>
<dbReference type="Gene3D" id="3.30.310.50">
    <property type="entry name" value="Alpha-D-phosphohexomutase, C-terminal domain"/>
    <property type="match status" value="1"/>
</dbReference>
<dbReference type="InterPro" id="IPR045244">
    <property type="entry name" value="PGM"/>
</dbReference>
<comment type="similarity">
    <text evidence="3 16">Belongs to the phosphohexose mutase family.</text>
</comment>
<dbReference type="InterPro" id="IPR016055">
    <property type="entry name" value="A-D-PHexomutase_a/b/a-I/II/III"/>
</dbReference>
<keyword evidence="10" id="KW-0413">Isomerase</keyword>
<protein>
    <recommendedName>
        <fullName evidence="5">phosphoglucomutase (alpha-D-glucose-1,6-bisphosphate-dependent)</fullName>
        <ecNumber evidence="5">5.4.2.2</ecNumber>
    </recommendedName>
    <alternativeName>
        <fullName evidence="12">Glucose phosphomutase</fullName>
    </alternativeName>
</protein>
<dbReference type="PRINTS" id="PR00509">
    <property type="entry name" value="PGMPMM"/>
</dbReference>
<dbReference type="InterPro" id="IPR005846">
    <property type="entry name" value="A-D-PHexomutase_a/b/a-III"/>
</dbReference>
<dbReference type="CDD" id="cd03085">
    <property type="entry name" value="PGM1"/>
    <property type="match status" value="1"/>
</dbReference>
<evidence type="ECO:0000259" key="18">
    <source>
        <dbReference type="Pfam" id="PF02878"/>
    </source>
</evidence>
<proteinExistence type="inferred from homology"/>
<dbReference type="FunFam" id="3.30.310.50:FF:000002">
    <property type="entry name" value="Phosphoglucomutase 5"/>
    <property type="match status" value="1"/>
</dbReference>
<dbReference type="PANTHER" id="PTHR22573:SF2">
    <property type="entry name" value="PHOSPHOGLUCOMUTASE"/>
    <property type="match status" value="1"/>
</dbReference>
<evidence type="ECO:0000256" key="6">
    <source>
        <dbReference type="ARBA" id="ARBA00022526"/>
    </source>
</evidence>
<dbReference type="Pfam" id="PF02878">
    <property type="entry name" value="PGM_PMM_I"/>
    <property type="match status" value="1"/>
</dbReference>
<dbReference type="EC" id="5.4.2.2" evidence="5"/>
<evidence type="ECO:0000259" key="19">
    <source>
        <dbReference type="Pfam" id="PF02879"/>
    </source>
</evidence>
<dbReference type="InterPro" id="IPR005841">
    <property type="entry name" value="Alpha-D-phosphohexomutase_SF"/>
</dbReference>
<keyword evidence="9 16" id="KW-0460">Magnesium</keyword>
<comment type="cofactor">
    <cofactor evidence="2">
        <name>Mg(2+)</name>
        <dbReference type="ChEBI" id="CHEBI:18420"/>
    </cofactor>
</comment>
<dbReference type="InterPro" id="IPR005844">
    <property type="entry name" value="A-D-PHexomutase_a/b/a-I"/>
</dbReference>
<evidence type="ECO:0000256" key="4">
    <source>
        <dbReference type="ARBA" id="ARBA00011245"/>
    </source>
</evidence>
<comment type="catalytic activity">
    <reaction evidence="1">
        <text>alpha-D-glucose 1-phosphate = alpha-D-glucose 6-phosphate</text>
        <dbReference type="Rhea" id="RHEA:23536"/>
        <dbReference type="ChEBI" id="CHEBI:58225"/>
        <dbReference type="ChEBI" id="CHEBI:58601"/>
        <dbReference type="EC" id="5.4.2.2"/>
    </reaction>
</comment>
<evidence type="ECO:0000256" key="13">
    <source>
        <dbReference type="ARBA" id="ARBA00045679"/>
    </source>
</evidence>
<sequence length="563" mass="61195">MQSGQVKRVETTPFEGQKPGTSGLRKKVKVFTQPHYLQNFVQSTFNALPADKVKGARIVVSGDGRYYSKEAIQIIIKMAAGNGVRSVWVGQNGLLSTPAVSAVVRERVGADGSKASGAFILTASHNPGGPNEDFGIKYNMENGGPAPESITDKIYENTTKIKEYLTVELPDVDIAKVGVTTFSVDGGTFDVDVFDSASDYVKLMKSIFDFEFIRKLLSSPKFTFCYDALHGVAGAYAKRIFVEELGAKESSLLNCVPKEDFGGGHPDPNLTYAKELVARMGLGKSTTQDEPPEFGAAADGDADRNMILGKRFFVTPSDSVAIIAANAVEAIPYFSAGLKGVARSMPTSAALDVVAQHLNLKFFEVPTGWKFFGNLMDAGLCSVCGEESFGTGSDHIREKDGIWAVLAWLSILAYKNKENLGGEKLVSVEDIVRQHWATFGRHYYTRYDYENVDAGAAKELMASLVKLQSSLSEVNQIVKGIRSDVSSVVNADEFEYKDPVDGSISKHQGIRYLFEDGSRLVFRLSGTGSEGATIRLYIEQYEKDPSKIGRESQEALGPLVSCS</sequence>
<evidence type="ECO:0000256" key="11">
    <source>
        <dbReference type="ARBA" id="ARBA00023277"/>
    </source>
</evidence>
<comment type="catalytic activity">
    <reaction evidence="14">
        <text>alpha-D-glucose 1,6-bisphosphate + L-seryl-[protein] = O-phospho-L-seryl-[protein] + alpha-D-glucose 6-phosphate</text>
        <dbReference type="Rhea" id="RHEA:68752"/>
        <dbReference type="Rhea" id="RHEA-COMP:9863"/>
        <dbReference type="Rhea" id="RHEA-COMP:11604"/>
        <dbReference type="ChEBI" id="CHEBI:29999"/>
        <dbReference type="ChEBI" id="CHEBI:58225"/>
        <dbReference type="ChEBI" id="CHEBI:58392"/>
        <dbReference type="ChEBI" id="CHEBI:83421"/>
    </reaction>
</comment>
<dbReference type="InterPro" id="IPR036900">
    <property type="entry name" value="A-D-PHexomutase_C_sf"/>
</dbReference>
<dbReference type="InterPro" id="IPR005845">
    <property type="entry name" value="A-D-PHexomutase_a/b/a-II"/>
</dbReference>
<dbReference type="SUPFAM" id="SSF53738">
    <property type="entry name" value="Phosphoglucomutase, first 3 domains"/>
    <property type="match status" value="3"/>
</dbReference>
<keyword evidence="22" id="KW-1185">Reference proteome</keyword>
<evidence type="ECO:0000256" key="7">
    <source>
        <dbReference type="ARBA" id="ARBA00022553"/>
    </source>
</evidence>
<evidence type="ECO:0000256" key="3">
    <source>
        <dbReference type="ARBA" id="ARBA00010231"/>
    </source>
</evidence>
<comment type="subunit">
    <text evidence="4">Monomer.</text>
</comment>
<keyword evidence="11" id="KW-0119">Carbohydrate metabolism</keyword>
<dbReference type="GO" id="GO:0000287">
    <property type="term" value="F:magnesium ion binding"/>
    <property type="evidence" value="ECO:0007669"/>
    <property type="project" value="InterPro"/>
</dbReference>
<dbReference type="EMBL" id="CM007651">
    <property type="protein sequence ID" value="ONI31786.1"/>
    <property type="molecule type" value="Genomic_DNA"/>
</dbReference>
<dbReference type="InterPro" id="IPR016066">
    <property type="entry name" value="A-D-PHexomutase_CS"/>
</dbReference>
<dbReference type="AlphaFoldDB" id="A0A251R738"/>
<evidence type="ECO:0000259" key="20">
    <source>
        <dbReference type="Pfam" id="PF02880"/>
    </source>
</evidence>
<dbReference type="Gene3D" id="3.40.120.10">
    <property type="entry name" value="Alpha-D-Glucose-1,6-Bisphosphate, subunit A, domain 3"/>
    <property type="match status" value="3"/>
</dbReference>
<evidence type="ECO:0000256" key="14">
    <source>
        <dbReference type="ARBA" id="ARBA00049318"/>
    </source>
</evidence>
<evidence type="ECO:0000256" key="8">
    <source>
        <dbReference type="ARBA" id="ARBA00022723"/>
    </source>
</evidence>
<dbReference type="Pfam" id="PF02879">
    <property type="entry name" value="PGM_PMM_II"/>
    <property type="match status" value="1"/>
</dbReference>
<dbReference type="Pfam" id="PF24947">
    <property type="entry name" value="PGM1_C_vert_fung"/>
    <property type="match status" value="1"/>
</dbReference>
<evidence type="ECO:0000256" key="10">
    <source>
        <dbReference type="ARBA" id="ARBA00023235"/>
    </source>
</evidence>
<reference evidence="21 22" key="1">
    <citation type="journal article" date="2013" name="Nat. Genet.">
        <title>The high-quality draft genome of peach (Prunus persica) identifies unique patterns of genetic diversity, domestication and genome evolution.</title>
        <authorList>
            <consortium name="International Peach Genome Initiative"/>
            <person name="Verde I."/>
            <person name="Abbott A.G."/>
            <person name="Scalabrin S."/>
            <person name="Jung S."/>
            <person name="Shu S."/>
            <person name="Marroni F."/>
            <person name="Zhebentyayeva T."/>
            <person name="Dettori M.T."/>
            <person name="Grimwood J."/>
            <person name="Cattonaro F."/>
            <person name="Zuccolo A."/>
            <person name="Rossini L."/>
            <person name="Jenkins J."/>
            <person name="Vendramin E."/>
            <person name="Meisel L.A."/>
            <person name="Decroocq V."/>
            <person name="Sosinski B."/>
            <person name="Prochnik S."/>
            <person name="Mitros T."/>
            <person name="Policriti A."/>
            <person name="Cipriani G."/>
            <person name="Dondini L."/>
            <person name="Ficklin S."/>
            <person name="Goodstein D.M."/>
            <person name="Xuan P."/>
            <person name="Del Fabbro C."/>
            <person name="Aramini V."/>
            <person name="Copetti D."/>
            <person name="Gonzalez S."/>
            <person name="Horner D.S."/>
            <person name="Falchi R."/>
            <person name="Lucas S."/>
            <person name="Mica E."/>
            <person name="Maldonado J."/>
            <person name="Lazzari B."/>
            <person name="Bielenberg D."/>
            <person name="Pirona R."/>
            <person name="Miculan M."/>
            <person name="Barakat A."/>
            <person name="Testolin R."/>
            <person name="Stella A."/>
            <person name="Tartarini S."/>
            <person name="Tonutti P."/>
            <person name="Arus P."/>
            <person name="Orellana A."/>
            <person name="Wells C."/>
            <person name="Main D."/>
            <person name="Vizzotto G."/>
            <person name="Silva H."/>
            <person name="Salamini F."/>
            <person name="Schmutz J."/>
            <person name="Morgante M."/>
            <person name="Rokhsar D.S."/>
        </authorList>
    </citation>
    <scope>NUCLEOTIDE SEQUENCE [LARGE SCALE GENOMIC DNA]</scope>
    <source>
        <strain evidence="22">cv. Nemared</strain>
    </source>
</reference>
<evidence type="ECO:0000256" key="5">
    <source>
        <dbReference type="ARBA" id="ARBA00012728"/>
    </source>
</evidence>
<keyword evidence="7" id="KW-0597">Phosphoprotein</keyword>
<dbReference type="Gramene" id="ONI31786">
    <property type="protein sequence ID" value="ONI31786"/>
    <property type="gene ID" value="PRUPE_1G330700"/>
</dbReference>
<comment type="catalytic activity">
    <reaction evidence="15">
        <text>O-phospho-L-seryl-[protein] + alpha-D-glucose 1-phosphate = alpha-D-glucose 1,6-bisphosphate + L-seryl-[protein]</text>
        <dbReference type="Rhea" id="RHEA:68748"/>
        <dbReference type="Rhea" id="RHEA-COMP:9863"/>
        <dbReference type="Rhea" id="RHEA-COMP:11604"/>
        <dbReference type="ChEBI" id="CHEBI:29999"/>
        <dbReference type="ChEBI" id="CHEBI:58392"/>
        <dbReference type="ChEBI" id="CHEBI:58601"/>
        <dbReference type="ChEBI" id="CHEBI:83421"/>
    </reaction>
</comment>
<dbReference type="SUPFAM" id="SSF55957">
    <property type="entry name" value="Phosphoglucomutase, C-terminal domain"/>
    <property type="match status" value="1"/>
</dbReference>
<evidence type="ECO:0000256" key="16">
    <source>
        <dbReference type="RuleBase" id="RU004326"/>
    </source>
</evidence>
<evidence type="ECO:0000256" key="15">
    <source>
        <dbReference type="ARBA" id="ARBA00049409"/>
    </source>
</evidence>
<dbReference type="FunFam" id="3.40.120.10:FF:000009">
    <property type="entry name" value="Phosphoglucomutase, cytoplasmic 1"/>
    <property type="match status" value="1"/>
</dbReference>
<name>A0A251R738_PRUPE</name>
<dbReference type="GO" id="GO:0006006">
    <property type="term" value="P:glucose metabolic process"/>
    <property type="evidence" value="ECO:0007669"/>
    <property type="project" value="UniProtKB-KW"/>
</dbReference>
<comment type="function">
    <text evidence="13">Catalyzes the reversible isomerization of alpha-D-glucose 1-phosphate to alpha-D-glucose 6-phosphate. The mechanism proceeds via the intermediate compound alpha-D-glucose 1,6-bisphosphate. This enzyme participates in both the breakdown and synthesis of glucose.</text>
</comment>
<evidence type="ECO:0000313" key="21">
    <source>
        <dbReference type="EMBL" id="ONI31786.1"/>
    </source>
</evidence>
<dbReference type="FunFam" id="3.40.120.10:FF:000005">
    <property type="entry name" value="Phosphoglucomutase 5"/>
    <property type="match status" value="1"/>
</dbReference>
<dbReference type="GO" id="GO:0004614">
    <property type="term" value="F:phosphoglucomutase activity"/>
    <property type="evidence" value="ECO:0007669"/>
    <property type="project" value="UniProtKB-EC"/>
</dbReference>
<feature type="domain" description="Alpha-D-phosphohexomutase alpha/beta/alpha" evidence="20">
    <location>
        <begin position="317"/>
        <end position="417"/>
    </location>
</feature>
<organism evidence="21 22">
    <name type="scientific">Prunus persica</name>
    <name type="common">Peach</name>
    <name type="synonym">Amygdalus persica</name>
    <dbReference type="NCBI Taxonomy" id="3760"/>
    <lineage>
        <taxon>Eukaryota</taxon>
        <taxon>Viridiplantae</taxon>
        <taxon>Streptophyta</taxon>
        <taxon>Embryophyta</taxon>
        <taxon>Tracheophyta</taxon>
        <taxon>Spermatophyta</taxon>
        <taxon>Magnoliopsida</taxon>
        <taxon>eudicotyledons</taxon>
        <taxon>Gunneridae</taxon>
        <taxon>Pentapetalae</taxon>
        <taxon>rosids</taxon>
        <taxon>fabids</taxon>
        <taxon>Rosales</taxon>
        <taxon>Rosaceae</taxon>
        <taxon>Amygdaloideae</taxon>
        <taxon>Amygdaleae</taxon>
        <taxon>Prunus</taxon>
    </lineage>
</organism>
<gene>
    <name evidence="21" type="ORF">PRUPE_1G330700</name>
</gene>
<feature type="region of interest" description="Disordered" evidence="17">
    <location>
        <begin position="1"/>
        <end position="22"/>
    </location>
</feature>
<keyword evidence="8 16" id="KW-0479">Metal-binding</keyword>
<dbReference type="Pfam" id="PF02880">
    <property type="entry name" value="PGM_PMM_III"/>
    <property type="match status" value="1"/>
</dbReference>
<evidence type="ECO:0000256" key="1">
    <source>
        <dbReference type="ARBA" id="ARBA00000443"/>
    </source>
</evidence>
<evidence type="ECO:0000256" key="2">
    <source>
        <dbReference type="ARBA" id="ARBA00001946"/>
    </source>
</evidence>
<evidence type="ECO:0000256" key="9">
    <source>
        <dbReference type="ARBA" id="ARBA00022842"/>
    </source>
</evidence>
<dbReference type="PANTHER" id="PTHR22573">
    <property type="entry name" value="PHOSPHOHEXOMUTASE FAMILY MEMBER"/>
    <property type="match status" value="1"/>
</dbReference>